<sequence>MLDALLGRDKLTGKQAAQPSRRLACPQHDGPRCPHRPPLFDHAASTHGTPACIGPAHRSAGYHSPASVCGSHRARHHRSCPARIGKVFETPDAPIRVMKAGEKRRGSWRRRRAVAQGEDTRWRKKTCVRLASYPALPSSGPTMFGLSLGAR</sequence>
<accession>A0A8T0NE25</accession>
<name>A0A8T0NE25_PANVG</name>
<evidence type="ECO:0000313" key="2">
    <source>
        <dbReference type="EMBL" id="KAG2547670.1"/>
    </source>
</evidence>
<feature type="compositionally biased region" description="Basic and acidic residues" evidence="1">
    <location>
        <begin position="1"/>
        <end position="12"/>
    </location>
</feature>
<protein>
    <submittedName>
        <fullName evidence="2">Uncharacterized protein</fullName>
    </submittedName>
</protein>
<feature type="region of interest" description="Disordered" evidence="1">
    <location>
        <begin position="1"/>
        <end position="30"/>
    </location>
</feature>
<comment type="caution">
    <text evidence="2">The sequence shown here is derived from an EMBL/GenBank/DDBJ whole genome shotgun (WGS) entry which is preliminary data.</text>
</comment>
<reference evidence="2" key="1">
    <citation type="submission" date="2020-05" db="EMBL/GenBank/DDBJ databases">
        <title>WGS assembly of Panicum virgatum.</title>
        <authorList>
            <person name="Lovell J.T."/>
            <person name="Jenkins J."/>
            <person name="Shu S."/>
            <person name="Juenger T.E."/>
            <person name="Schmutz J."/>
        </authorList>
    </citation>
    <scope>NUCLEOTIDE SEQUENCE</scope>
    <source>
        <strain evidence="2">AP13</strain>
    </source>
</reference>
<dbReference type="Proteomes" id="UP000823388">
    <property type="component" value="Chromosome 9K"/>
</dbReference>
<gene>
    <name evidence="2" type="ORF">PVAP13_9KG095185</name>
</gene>
<dbReference type="EMBL" id="CM029053">
    <property type="protein sequence ID" value="KAG2547670.1"/>
    <property type="molecule type" value="Genomic_DNA"/>
</dbReference>
<keyword evidence="3" id="KW-1185">Reference proteome</keyword>
<organism evidence="2 3">
    <name type="scientific">Panicum virgatum</name>
    <name type="common">Blackwell switchgrass</name>
    <dbReference type="NCBI Taxonomy" id="38727"/>
    <lineage>
        <taxon>Eukaryota</taxon>
        <taxon>Viridiplantae</taxon>
        <taxon>Streptophyta</taxon>
        <taxon>Embryophyta</taxon>
        <taxon>Tracheophyta</taxon>
        <taxon>Spermatophyta</taxon>
        <taxon>Magnoliopsida</taxon>
        <taxon>Liliopsida</taxon>
        <taxon>Poales</taxon>
        <taxon>Poaceae</taxon>
        <taxon>PACMAD clade</taxon>
        <taxon>Panicoideae</taxon>
        <taxon>Panicodae</taxon>
        <taxon>Paniceae</taxon>
        <taxon>Panicinae</taxon>
        <taxon>Panicum</taxon>
        <taxon>Panicum sect. Hiantes</taxon>
    </lineage>
</organism>
<dbReference type="AlphaFoldDB" id="A0A8T0NE25"/>
<evidence type="ECO:0000313" key="3">
    <source>
        <dbReference type="Proteomes" id="UP000823388"/>
    </source>
</evidence>
<proteinExistence type="predicted"/>
<evidence type="ECO:0000256" key="1">
    <source>
        <dbReference type="SAM" id="MobiDB-lite"/>
    </source>
</evidence>